<comment type="caution">
    <text evidence="1">The sequence shown here is derived from an EMBL/GenBank/DDBJ whole genome shotgun (WGS) entry which is preliminary data.</text>
</comment>
<dbReference type="RefSeq" id="WP_235598401.1">
    <property type="nucleotide sequence ID" value="NZ_JBHJSX010000059.1"/>
</dbReference>
<name>A0A150KK41_9BACI</name>
<dbReference type="STRING" id="46224.B4102_4047"/>
<accession>A0A150KK41</accession>
<sequence length="45" mass="5307">MIKVSSLFDQHQIKECIEKGILKKWMISTYSEFRNSLLDDSSPYP</sequence>
<reference evidence="1 2" key="1">
    <citation type="submission" date="2016-01" db="EMBL/GenBank/DDBJ databases">
        <title>Genome Sequences of Twelve Sporeforming Bacillus Species Isolated from Foods.</title>
        <authorList>
            <person name="Berendsen E.M."/>
            <person name="Wells-Bennik M.H."/>
            <person name="Krawcyk A.O."/>
            <person name="De Jong A."/>
            <person name="Holsappel S."/>
            <person name="Eijlander R.T."/>
            <person name="Kuipers O.P."/>
        </authorList>
    </citation>
    <scope>NUCLEOTIDE SEQUENCE [LARGE SCALE GENOMIC DNA]</scope>
    <source>
        <strain evidence="1 2">B4102</strain>
    </source>
</reference>
<dbReference type="EMBL" id="LQYN01000145">
    <property type="protein sequence ID" value="KYC88412.1"/>
    <property type="molecule type" value="Genomic_DNA"/>
</dbReference>
<proteinExistence type="predicted"/>
<dbReference type="Proteomes" id="UP000075666">
    <property type="component" value="Unassembled WGS sequence"/>
</dbReference>
<organism evidence="1 2">
    <name type="scientific">Heyndrickxia sporothermodurans</name>
    <dbReference type="NCBI Taxonomy" id="46224"/>
    <lineage>
        <taxon>Bacteria</taxon>
        <taxon>Bacillati</taxon>
        <taxon>Bacillota</taxon>
        <taxon>Bacilli</taxon>
        <taxon>Bacillales</taxon>
        <taxon>Bacillaceae</taxon>
        <taxon>Heyndrickxia</taxon>
    </lineage>
</organism>
<evidence type="ECO:0000313" key="2">
    <source>
        <dbReference type="Proteomes" id="UP000075666"/>
    </source>
</evidence>
<dbReference type="AlphaFoldDB" id="A0A150KK41"/>
<gene>
    <name evidence="1" type="ORF">B4102_4047</name>
</gene>
<evidence type="ECO:0000313" key="1">
    <source>
        <dbReference type="EMBL" id="KYC88412.1"/>
    </source>
</evidence>
<dbReference type="PATRIC" id="fig|46224.3.peg.1326"/>
<keyword evidence="2" id="KW-1185">Reference proteome</keyword>
<protein>
    <submittedName>
        <fullName evidence="1">Uncharacterized protein</fullName>
    </submittedName>
</protein>